<feature type="non-terminal residue" evidence="1">
    <location>
        <position position="1"/>
    </location>
</feature>
<dbReference type="EMBL" id="KN823292">
    <property type="protein sequence ID" value="KIO18368.1"/>
    <property type="molecule type" value="Genomic_DNA"/>
</dbReference>
<keyword evidence="2" id="KW-1185">Reference proteome</keyword>
<proteinExistence type="predicted"/>
<reference evidence="2" key="2">
    <citation type="submission" date="2015-01" db="EMBL/GenBank/DDBJ databases">
        <title>Evolutionary Origins and Diversification of the Mycorrhizal Mutualists.</title>
        <authorList>
            <consortium name="DOE Joint Genome Institute"/>
            <consortium name="Mycorrhizal Genomics Consortium"/>
            <person name="Kohler A."/>
            <person name="Kuo A."/>
            <person name="Nagy L.G."/>
            <person name="Floudas D."/>
            <person name="Copeland A."/>
            <person name="Barry K.W."/>
            <person name="Cichocki N."/>
            <person name="Veneault-Fourrey C."/>
            <person name="LaButti K."/>
            <person name="Lindquist E.A."/>
            <person name="Lipzen A."/>
            <person name="Lundell T."/>
            <person name="Morin E."/>
            <person name="Murat C."/>
            <person name="Riley R."/>
            <person name="Ohm R."/>
            <person name="Sun H."/>
            <person name="Tunlid A."/>
            <person name="Henrissat B."/>
            <person name="Grigoriev I.V."/>
            <person name="Hibbett D.S."/>
            <person name="Martin F."/>
        </authorList>
    </citation>
    <scope>NUCLEOTIDE SEQUENCE [LARGE SCALE GENOMIC DNA]</scope>
    <source>
        <strain evidence="2">MUT 4182</strain>
    </source>
</reference>
<evidence type="ECO:0000313" key="2">
    <source>
        <dbReference type="Proteomes" id="UP000054248"/>
    </source>
</evidence>
<organism evidence="1 2">
    <name type="scientific">Tulasnella calospora MUT 4182</name>
    <dbReference type="NCBI Taxonomy" id="1051891"/>
    <lineage>
        <taxon>Eukaryota</taxon>
        <taxon>Fungi</taxon>
        <taxon>Dikarya</taxon>
        <taxon>Basidiomycota</taxon>
        <taxon>Agaricomycotina</taxon>
        <taxon>Agaricomycetes</taxon>
        <taxon>Cantharellales</taxon>
        <taxon>Tulasnellaceae</taxon>
        <taxon>Tulasnella</taxon>
    </lineage>
</organism>
<accession>A0A0C3KAE9</accession>
<reference evidence="1 2" key="1">
    <citation type="submission" date="2014-04" db="EMBL/GenBank/DDBJ databases">
        <authorList>
            <consortium name="DOE Joint Genome Institute"/>
            <person name="Kuo A."/>
            <person name="Girlanda M."/>
            <person name="Perotto S."/>
            <person name="Kohler A."/>
            <person name="Nagy L.G."/>
            <person name="Floudas D."/>
            <person name="Copeland A."/>
            <person name="Barry K.W."/>
            <person name="Cichocki N."/>
            <person name="Veneault-Fourrey C."/>
            <person name="LaButti K."/>
            <person name="Lindquist E.A."/>
            <person name="Lipzen A."/>
            <person name="Lundell T."/>
            <person name="Morin E."/>
            <person name="Murat C."/>
            <person name="Sun H."/>
            <person name="Tunlid A."/>
            <person name="Henrissat B."/>
            <person name="Grigoriev I.V."/>
            <person name="Hibbett D.S."/>
            <person name="Martin F."/>
            <person name="Nordberg H.P."/>
            <person name="Cantor M.N."/>
            <person name="Hua S.X."/>
        </authorList>
    </citation>
    <scope>NUCLEOTIDE SEQUENCE [LARGE SCALE GENOMIC DNA]</scope>
    <source>
        <strain evidence="1 2">MUT 4182</strain>
    </source>
</reference>
<protein>
    <submittedName>
        <fullName evidence="1">Uncharacterized protein</fullName>
    </submittedName>
</protein>
<evidence type="ECO:0000313" key="1">
    <source>
        <dbReference type="EMBL" id="KIO18368.1"/>
    </source>
</evidence>
<dbReference type="HOGENOM" id="CLU_208812_0_0_1"/>
<dbReference type="AlphaFoldDB" id="A0A0C3KAE9"/>
<sequence>KHFSAILNHLDRFKPRGASMSYFVRGVQASNKEGGSFISAGELRGVLTRLGEKATEIEGWTR</sequence>
<gene>
    <name evidence="1" type="ORF">M407DRAFT_84017</name>
</gene>
<dbReference type="OrthoDB" id="26525at2759"/>
<name>A0A0C3KAE9_9AGAM</name>
<dbReference type="Proteomes" id="UP000054248">
    <property type="component" value="Unassembled WGS sequence"/>
</dbReference>